<protein>
    <submittedName>
        <fullName evidence="1">Uncharacterized protein</fullName>
    </submittedName>
</protein>
<evidence type="ECO:0000313" key="1">
    <source>
        <dbReference type="EMBL" id="MCY8119578.1"/>
    </source>
</evidence>
<evidence type="ECO:0000313" key="2">
    <source>
        <dbReference type="Proteomes" id="UP001070352"/>
    </source>
</evidence>
<comment type="caution">
    <text evidence="1">The sequence shown here is derived from an EMBL/GenBank/DDBJ whole genome shotgun (WGS) entry which is preliminary data.</text>
</comment>
<proteinExistence type="predicted"/>
<gene>
    <name evidence="1" type="ORF">MOC45_02990</name>
</gene>
<dbReference type="EMBL" id="JALANJ010000003">
    <property type="protein sequence ID" value="MCY8119578.1"/>
    <property type="molecule type" value="Genomic_DNA"/>
</dbReference>
<reference evidence="1" key="1">
    <citation type="submission" date="2022-02" db="EMBL/GenBank/DDBJ databases">
        <title>Crop Bioprotection Bacillus Genome Sequencing.</title>
        <authorList>
            <person name="Dunlap C."/>
        </authorList>
    </citation>
    <scope>NUCLEOTIDE SEQUENCE</scope>
    <source>
        <strain evidence="1">M18B4</strain>
    </source>
</reference>
<organism evidence="1 2">
    <name type="scientific">Bacillus spizizenii</name>
    <name type="common">Bacillus subtilis subsp. spizizenii</name>
    <dbReference type="NCBI Taxonomy" id="96241"/>
    <lineage>
        <taxon>Bacteria</taxon>
        <taxon>Bacillati</taxon>
        <taxon>Bacillota</taxon>
        <taxon>Bacilli</taxon>
        <taxon>Bacillales</taxon>
        <taxon>Bacillaceae</taxon>
        <taxon>Bacillus</taxon>
    </lineage>
</organism>
<dbReference type="AlphaFoldDB" id="A0A9Q4DME6"/>
<sequence>MRSKLKRDTKVDILVTNEPPYEIINKEGDLVGYTLQDNVGVYLHNVNFKLIDGLPTLEGRYKGMIEEERLNISDGTGVMFDPVNQIFTDGKNEIKTARMVQVYNGIIKVVIK</sequence>
<dbReference type="Proteomes" id="UP001070352">
    <property type="component" value="Unassembled WGS sequence"/>
</dbReference>
<accession>A0A9Q4DME6</accession>
<name>A0A9Q4DME6_BACSC</name>